<feature type="compositionally biased region" description="Low complexity" evidence="1">
    <location>
        <begin position="215"/>
        <end position="225"/>
    </location>
</feature>
<dbReference type="InterPro" id="IPR035897">
    <property type="entry name" value="Toll_tir_struct_dom_sf"/>
</dbReference>
<evidence type="ECO:0000313" key="2">
    <source>
        <dbReference type="EMBL" id="OON82410.1"/>
    </source>
</evidence>
<dbReference type="EMBL" id="MVFC01000002">
    <property type="protein sequence ID" value="OON82410.1"/>
    <property type="molecule type" value="Genomic_DNA"/>
</dbReference>
<dbReference type="STRING" id="83656.B1H18_03260"/>
<evidence type="ECO:0000313" key="3">
    <source>
        <dbReference type="Proteomes" id="UP000190539"/>
    </source>
</evidence>
<dbReference type="OrthoDB" id="3654490at2"/>
<feature type="compositionally biased region" description="Basic and acidic residues" evidence="1">
    <location>
        <begin position="234"/>
        <end position="245"/>
    </location>
</feature>
<dbReference type="AlphaFoldDB" id="A0A1V4AEF8"/>
<dbReference type="RefSeq" id="WP_107502658.1">
    <property type="nucleotide sequence ID" value="NZ_CP045178.1"/>
</dbReference>
<dbReference type="Gene3D" id="3.40.50.10140">
    <property type="entry name" value="Toll/interleukin-1 receptor homology (TIR) domain"/>
    <property type="match status" value="1"/>
</dbReference>
<keyword evidence="3" id="KW-1185">Reference proteome</keyword>
<feature type="compositionally biased region" description="Basic and acidic residues" evidence="1">
    <location>
        <begin position="152"/>
        <end position="164"/>
    </location>
</feature>
<dbReference type="Proteomes" id="UP000190539">
    <property type="component" value="Unassembled WGS sequence"/>
</dbReference>
<accession>A0A1V4AEF8</accession>
<sequence>MAYVFINYRTGDGEKTATTFDEVLRNRFGDNASYRASRSIPPGSLFDADLLRSVRRSSVLLSLIGPDWVGHPGLRGAEDWVTQEILEAFACDIPVVPVLLGRRTERPKKSGLPASLSRLADCQTLRYDDQNAPYDLLRIGDALAGLVPELAAGDRKESAEDPARDTTTNNVRDTRSGNIVQAGTVEGDAGTVIRNSTGAVNTGPGAQYNHSSHITGDGVTNVNGDVRGGVRGGYRGERRDKETER</sequence>
<evidence type="ECO:0000256" key="1">
    <source>
        <dbReference type="SAM" id="MobiDB-lite"/>
    </source>
</evidence>
<feature type="region of interest" description="Disordered" evidence="1">
    <location>
        <begin position="152"/>
        <end position="173"/>
    </location>
</feature>
<proteinExistence type="predicted"/>
<dbReference type="SUPFAM" id="SSF52200">
    <property type="entry name" value="Toll/Interleukin receptor TIR domain"/>
    <property type="match status" value="1"/>
</dbReference>
<comment type="caution">
    <text evidence="2">The sequence shown here is derived from an EMBL/GenBank/DDBJ whole genome shotgun (WGS) entry which is preliminary data.</text>
</comment>
<organism evidence="2 3">
    <name type="scientific">Streptomyces tsukubensis</name>
    <dbReference type="NCBI Taxonomy" id="83656"/>
    <lineage>
        <taxon>Bacteria</taxon>
        <taxon>Bacillati</taxon>
        <taxon>Actinomycetota</taxon>
        <taxon>Actinomycetes</taxon>
        <taxon>Kitasatosporales</taxon>
        <taxon>Streptomycetaceae</taxon>
        <taxon>Streptomyces</taxon>
    </lineage>
</organism>
<gene>
    <name evidence="2" type="ORF">B1H18_03260</name>
</gene>
<reference evidence="2 3" key="1">
    <citation type="submission" date="2017-02" db="EMBL/GenBank/DDBJ databases">
        <title>Draft Genome Sequence of Streptomyces tsukubaensis F601, a Producer of the immunosuppressant tacrolimus FK506.</title>
        <authorList>
            <person name="Zong G."/>
            <person name="Zhong C."/>
            <person name="Fu J."/>
            <person name="Qin R."/>
            <person name="Cao G."/>
        </authorList>
    </citation>
    <scope>NUCLEOTIDE SEQUENCE [LARGE SCALE GENOMIC DNA]</scope>
    <source>
        <strain evidence="2 3">F601</strain>
    </source>
</reference>
<feature type="region of interest" description="Disordered" evidence="1">
    <location>
        <begin position="211"/>
        <end position="245"/>
    </location>
</feature>
<protein>
    <submittedName>
        <fullName evidence="2">Uncharacterized protein</fullName>
    </submittedName>
</protein>
<name>A0A1V4AEF8_9ACTN</name>